<sequence>MSSTEVELKLALPTAEPALLARRLARSPVLARLAPTRRRVYSLYHDTPALDLLHQRVALRLRREEGEGAPRWLQTLKTAGRGDSALSQRGEWEMPVAGAALELRRLGASPWPRIDPLGHIAAALQPCFATDFERTCWTVRQRDGSVVEVALDVGAVVAGDRRLPLCELELELKAGPPAALFALAQRLARQVAVLPLAASKAERGYALRASGTPPPVLARPPVLSRRMPLPRVAGLVLGEAFRQFTANLDALHQGGEDPEFVHQARVGWRRLRSLARLLRPALAEPPPAATALEPLLHALGTLRDLDVARTQTLPAWAERYAEGQPARAAQWQALMAATEPAARRARHAVRTALARPAVGAALLAQQAWLHAVEQADGVAEGTDARDWLRQRTERLARRLGQARQAGGDAQAQHRARILAKRLRYSAEAFEGLLPKRLLRHQRLACGLQESLGAERDLAQAAALAAELQAGTGPAEFLRGVAAGRRNCHPHDCLN</sequence>
<dbReference type="GO" id="GO:0046872">
    <property type="term" value="F:metal ion binding"/>
    <property type="evidence" value="ECO:0007669"/>
    <property type="project" value="TreeGrafter"/>
</dbReference>
<dbReference type="Gene3D" id="1.40.20.10">
    <property type="entry name" value="CHAD domain"/>
    <property type="match status" value="1"/>
</dbReference>
<dbReference type="Pfam" id="PF01928">
    <property type="entry name" value="CYTH"/>
    <property type="match status" value="1"/>
</dbReference>
<feature type="domain" description="CYTH" evidence="1">
    <location>
        <begin position="3"/>
        <end position="211"/>
    </location>
</feature>
<protein>
    <submittedName>
        <fullName evidence="3">CHAD domain-containing protein</fullName>
    </submittedName>
</protein>
<name>A0A7H0HBS7_9BURK</name>
<dbReference type="InterPro" id="IPR038186">
    <property type="entry name" value="CHAD_dom_sf"/>
</dbReference>
<dbReference type="Proteomes" id="UP000516057">
    <property type="component" value="Chromosome"/>
</dbReference>
<dbReference type="PROSITE" id="PS51707">
    <property type="entry name" value="CYTH"/>
    <property type="match status" value="1"/>
</dbReference>
<keyword evidence="4" id="KW-1185">Reference proteome</keyword>
<dbReference type="InterPro" id="IPR033469">
    <property type="entry name" value="CYTH-like_dom_sf"/>
</dbReference>
<accession>A0A7H0HBS7</accession>
<dbReference type="PROSITE" id="PS51708">
    <property type="entry name" value="CHAD"/>
    <property type="match status" value="1"/>
</dbReference>
<dbReference type="AlphaFoldDB" id="A0A7H0HBS7"/>
<dbReference type="SMART" id="SM01118">
    <property type="entry name" value="CYTH"/>
    <property type="match status" value="1"/>
</dbReference>
<evidence type="ECO:0000259" key="2">
    <source>
        <dbReference type="PROSITE" id="PS51708"/>
    </source>
</evidence>
<dbReference type="EMBL" id="CP060790">
    <property type="protein sequence ID" value="QNP57993.1"/>
    <property type="molecule type" value="Genomic_DNA"/>
</dbReference>
<dbReference type="PANTHER" id="PTHR39569">
    <property type="entry name" value="INORGANIC TRIPHOSPHATASE"/>
    <property type="match status" value="1"/>
</dbReference>
<proteinExistence type="predicted"/>
<feature type="domain" description="CHAD" evidence="2">
    <location>
        <begin position="226"/>
        <end position="494"/>
    </location>
</feature>
<dbReference type="CDD" id="cd07756">
    <property type="entry name" value="CYTH-like_Pase_CHAD"/>
    <property type="match status" value="1"/>
</dbReference>
<dbReference type="PANTHER" id="PTHR39569:SF1">
    <property type="entry name" value="INORGANIC TRIPHOSPHATASE"/>
    <property type="match status" value="1"/>
</dbReference>
<organism evidence="3 4">
    <name type="scientific">Paenacidovorax monticola</name>
    <dbReference type="NCBI Taxonomy" id="1926868"/>
    <lineage>
        <taxon>Bacteria</taxon>
        <taxon>Pseudomonadati</taxon>
        <taxon>Pseudomonadota</taxon>
        <taxon>Betaproteobacteria</taxon>
        <taxon>Burkholderiales</taxon>
        <taxon>Comamonadaceae</taxon>
        <taxon>Paenacidovorax</taxon>
    </lineage>
</organism>
<evidence type="ECO:0000313" key="3">
    <source>
        <dbReference type="EMBL" id="QNP57993.1"/>
    </source>
</evidence>
<dbReference type="SMART" id="SM00880">
    <property type="entry name" value="CHAD"/>
    <property type="match status" value="1"/>
</dbReference>
<evidence type="ECO:0000259" key="1">
    <source>
        <dbReference type="PROSITE" id="PS51707"/>
    </source>
</evidence>
<dbReference type="SUPFAM" id="SSF55154">
    <property type="entry name" value="CYTH-like phosphatases"/>
    <property type="match status" value="1"/>
</dbReference>
<dbReference type="GO" id="GO:0050355">
    <property type="term" value="F:inorganic triphosphate phosphatase activity"/>
    <property type="evidence" value="ECO:0007669"/>
    <property type="project" value="InterPro"/>
</dbReference>
<reference evidence="3 4" key="1">
    <citation type="submission" date="2020-08" db="EMBL/GenBank/DDBJ databases">
        <title>Genome sequence of Acidovorax monticola KACC 19171T.</title>
        <authorList>
            <person name="Hyun D.-W."/>
            <person name="Bae J.-W."/>
        </authorList>
    </citation>
    <scope>NUCLEOTIDE SEQUENCE [LARGE SCALE GENOMIC DNA]</scope>
    <source>
        <strain evidence="3 4">KACC 19171</strain>
    </source>
</reference>
<dbReference type="InterPro" id="IPR023577">
    <property type="entry name" value="CYTH_domain"/>
</dbReference>
<dbReference type="Gene3D" id="2.40.320.10">
    <property type="entry name" value="Hypothetical Protein Pfu-838710-001"/>
    <property type="match status" value="1"/>
</dbReference>
<evidence type="ECO:0000313" key="4">
    <source>
        <dbReference type="Proteomes" id="UP000516057"/>
    </source>
</evidence>
<dbReference type="RefSeq" id="WP_187734988.1">
    <property type="nucleotide sequence ID" value="NZ_CP060790.1"/>
</dbReference>
<dbReference type="InterPro" id="IPR039013">
    <property type="entry name" value="YgiF"/>
</dbReference>
<gene>
    <name evidence="3" type="ORF">H9L24_12820</name>
</gene>
<dbReference type="KEGG" id="amon:H9L24_12820"/>
<dbReference type="Pfam" id="PF05235">
    <property type="entry name" value="CHAD"/>
    <property type="match status" value="1"/>
</dbReference>
<dbReference type="InterPro" id="IPR007899">
    <property type="entry name" value="CHAD_dom"/>
</dbReference>